<protein>
    <submittedName>
        <fullName evidence="1">Uncharacterized protein</fullName>
    </submittedName>
</protein>
<proteinExistence type="predicted"/>
<accession>A0A2P2QZ56</accession>
<dbReference type="AlphaFoldDB" id="A0A2P2QZ56"/>
<sequence>MTLLKLSILFSKRRKYCILVKINITKTTFFFFCEIAKTFLSSFLTKF</sequence>
<dbReference type="EMBL" id="GGEC01091804">
    <property type="protein sequence ID" value="MBX72288.1"/>
    <property type="molecule type" value="Transcribed_RNA"/>
</dbReference>
<reference evidence="1" key="1">
    <citation type="submission" date="2018-02" db="EMBL/GenBank/DDBJ databases">
        <title>Rhizophora mucronata_Transcriptome.</title>
        <authorList>
            <person name="Meera S.P."/>
            <person name="Sreeshan A."/>
            <person name="Augustine A."/>
        </authorList>
    </citation>
    <scope>NUCLEOTIDE SEQUENCE</scope>
    <source>
        <tissue evidence="1">Leaf</tissue>
    </source>
</reference>
<name>A0A2P2QZ56_RHIMU</name>
<evidence type="ECO:0000313" key="1">
    <source>
        <dbReference type="EMBL" id="MBX72288.1"/>
    </source>
</evidence>
<organism evidence="1">
    <name type="scientific">Rhizophora mucronata</name>
    <name type="common">Asiatic mangrove</name>
    <dbReference type="NCBI Taxonomy" id="61149"/>
    <lineage>
        <taxon>Eukaryota</taxon>
        <taxon>Viridiplantae</taxon>
        <taxon>Streptophyta</taxon>
        <taxon>Embryophyta</taxon>
        <taxon>Tracheophyta</taxon>
        <taxon>Spermatophyta</taxon>
        <taxon>Magnoliopsida</taxon>
        <taxon>eudicotyledons</taxon>
        <taxon>Gunneridae</taxon>
        <taxon>Pentapetalae</taxon>
        <taxon>rosids</taxon>
        <taxon>fabids</taxon>
        <taxon>Malpighiales</taxon>
        <taxon>Rhizophoraceae</taxon>
        <taxon>Rhizophora</taxon>
    </lineage>
</organism>